<dbReference type="Gene3D" id="3.40.1190.20">
    <property type="match status" value="1"/>
</dbReference>
<dbReference type="InterPro" id="IPR029056">
    <property type="entry name" value="Ribokinase-like"/>
</dbReference>
<evidence type="ECO:0000259" key="3">
    <source>
        <dbReference type="Pfam" id="PF00294"/>
    </source>
</evidence>
<dbReference type="PANTHER" id="PTHR42774:SF3">
    <property type="entry name" value="KETOHEXOKINASE"/>
    <property type="match status" value="1"/>
</dbReference>
<reference evidence="4" key="1">
    <citation type="submission" date="2023-10" db="EMBL/GenBank/DDBJ databases">
        <authorList>
            <person name="Hackl T."/>
        </authorList>
    </citation>
    <scope>NUCLEOTIDE SEQUENCE</scope>
</reference>
<accession>A0AAI8VMV0</accession>
<sequence>MMNLVCVGACYLDTIIRQALPPPPNPRRVPHYPEEDSKLRATRLQVRRGGNCPNTLEVLQQLLQLRREQDGRGVVRPYLVSCLPSPESPAVTRIIDSFGADTAVDLSRCIYRLGSTEPASCYVLRSEASGSRTLVNHSDLPKMTTDEFATAVDGLGDDDTWFHFEGRIPETTLQCIQSLRRSNSRVRGVSVEIEKPGRDGLEDLAAEADVVFYSRSWAESKHYETAQQCVRAQSGLARRASHLLCTWGSEGAACLFVPSGNTVSCPATHPGQATRVVDTVGAGDTFVAGMLFGLLCHGEDWDVETKVRFAVQLATCKVQREGFDGVGADVLSCFDVASATQR</sequence>
<keyword evidence="2" id="KW-0418">Kinase</keyword>
<evidence type="ECO:0000256" key="1">
    <source>
        <dbReference type="ARBA" id="ARBA00022679"/>
    </source>
</evidence>
<gene>
    <name evidence="4" type="ORF">KHLLAP_LOCUS8287</name>
</gene>
<evidence type="ECO:0000256" key="2">
    <source>
        <dbReference type="ARBA" id="ARBA00022777"/>
    </source>
</evidence>
<dbReference type="AlphaFoldDB" id="A0AAI8VMV0"/>
<protein>
    <submittedName>
        <fullName evidence="4">Uu.00g090050.m01.CDS01</fullName>
    </submittedName>
</protein>
<evidence type="ECO:0000313" key="5">
    <source>
        <dbReference type="Proteomes" id="UP001295740"/>
    </source>
</evidence>
<dbReference type="InterPro" id="IPR052562">
    <property type="entry name" value="Ketohexokinase-related"/>
</dbReference>
<dbReference type="SUPFAM" id="SSF53613">
    <property type="entry name" value="Ribokinase-like"/>
    <property type="match status" value="1"/>
</dbReference>
<evidence type="ECO:0000313" key="4">
    <source>
        <dbReference type="EMBL" id="CAJ2507819.1"/>
    </source>
</evidence>
<dbReference type="EMBL" id="CAUWAG010000010">
    <property type="protein sequence ID" value="CAJ2507819.1"/>
    <property type="molecule type" value="Genomic_DNA"/>
</dbReference>
<proteinExistence type="predicted"/>
<comment type="caution">
    <text evidence="4">The sequence shown here is derived from an EMBL/GenBank/DDBJ whole genome shotgun (WGS) entry which is preliminary data.</text>
</comment>
<feature type="domain" description="Carbohydrate kinase PfkB" evidence="3">
    <location>
        <begin position="26"/>
        <end position="322"/>
    </location>
</feature>
<dbReference type="InterPro" id="IPR011611">
    <property type="entry name" value="PfkB_dom"/>
</dbReference>
<keyword evidence="1" id="KW-0808">Transferase</keyword>
<dbReference type="InterPro" id="IPR002173">
    <property type="entry name" value="Carboh/pur_kinase_PfkB_CS"/>
</dbReference>
<name>A0AAI8VMV0_9PEZI</name>
<dbReference type="Proteomes" id="UP001295740">
    <property type="component" value="Unassembled WGS sequence"/>
</dbReference>
<dbReference type="Pfam" id="PF00294">
    <property type="entry name" value="PfkB"/>
    <property type="match status" value="1"/>
</dbReference>
<dbReference type="GO" id="GO:0016301">
    <property type="term" value="F:kinase activity"/>
    <property type="evidence" value="ECO:0007669"/>
    <property type="project" value="UniProtKB-KW"/>
</dbReference>
<dbReference type="PROSITE" id="PS00584">
    <property type="entry name" value="PFKB_KINASES_2"/>
    <property type="match status" value="1"/>
</dbReference>
<organism evidence="4 5">
    <name type="scientific">Anthostomella pinea</name>
    <dbReference type="NCBI Taxonomy" id="933095"/>
    <lineage>
        <taxon>Eukaryota</taxon>
        <taxon>Fungi</taxon>
        <taxon>Dikarya</taxon>
        <taxon>Ascomycota</taxon>
        <taxon>Pezizomycotina</taxon>
        <taxon>Sordariomycetes</taxon>
        <taxon>Xylariomycetidae</taxon>
        <taxon>Xylariales</taxon>
        <taxon>Xylariaceae</taxon>
        <taxon>Anthostomella</taxon>
    </lineage>
</organism>
<keyword evidence="5" id="KW-1185">Reference proteome</keyword>
<dbReference type="PANTHER" id="PTHR42774">
    <property type="entry name" value="PHOSPHOTRANSFERASE SYSTEM TRANSPORT PROTEIN"/>
    <property type="match status" value="1"/>
</dbReference>